<keyword evidence="6" id="KW-1185">Reference proteome</keyword>
<dbReference type="EMBL" id="CAJZBQ010000032">
    <property type="protein sequence ID" value="CAG9322373.1"/>
    <property type="molecule type" value="Genomic_DNA"/>
</dbReference>
<dbReference type="SUPFAM" id="SSF56112">
    <property type="entry name" value="Protein kinase-like (PK-like)"/>
    <property type="match status" value="1"/>
</dbReference>
<feature type="region of interest" description="Disordered" evidence="3">
    <location>
        <begin position="294"/>
        <end position="342"/>
    </location>
</feature>
<comment type="caution">
    <text evidence="5">The sequence shown here is derived from an EMBL/GenBank/DDBJ whole genome shotgun (WGS) entry which is preliminary data.</text>
</comment>
<dbReference type="GO" id="GO:0005737">
    <property type="term" value="C:cytoplasm"/>
    <property type="evidence" value="ECO:0007669"/>
    <property type="project" value="TreeGrafter"/>
</dbReference>
<dbReference type="InterPro" id="IPR050629">
    <property type="entry name" value="STE20/SPS1-PAK"/>
</dbReference>
<proteinExistence type="predicted"/>
<dbReference type="GO" id="GO:0005524">
    <property type="term" value="F:ATP binding"/>
    <property type="evidence" value="ECO:0007669"/>
    <property type="project" value="UniProtKB-KW"/>
</dbReference>
<feature type="domain" description="Protein kinase" evidence="4">
    <location>
        <begin position="13"/>
        <end position="271"/>
    </location>
</feature>
<dbReference type="AlphaFoldDB" id="A0AAU9J2K9"/>
<evidence type="ECO:0000256" key="3">
    <source>
        <dbReference type="SAM" id="MobiDB-lite"/>
    </source>
</evidence>
<dbReference type="PROSITE" id="PS50011">
    <property type="entry name" value="PROTEIN_KINASE_DOM"/>
    <property type="match status" value="1"/>
</dbReference>
<dbReference type="PANTHER" id="PTHR48012">
    <property type="entry name" value="STERILE20-LIKE KINASE, ISOFORM B-RELATED"/>
    <property type="match status" value="1"/>
</dbReference>
<dbReference type="Gene3D" id="1.10.510.10">
    <property type="entry name" value="Transferase(Phosphotransferase) domain 1"/>
    <property type="match status" value="1"/>
</dbReference>
<dbReference type="InterPro" id="IPR011009">
    <property type="entry name" value="Kinase-like_dom_sf"/>
</dbReference>
<evidence type="ECO:0000259" key="4">
    <source>
        <dbReference type="PROSITE" id="PS50011"/>
    </source>
</evidence>
<dbReference type="Proteomes" id="UP001162131">
    <property type="component" value="Unassembled WGS sequence"/>
</dbReference>
<evidence type="ECO:0000313" key="5">
    <source>
        <dbReference type="EMBL" id="CAG9322373.1"/>
    </source>
</evidence>
<gene>
    <name evidence="5" type="ORF">BSTOLATCC_MIC31509</name>
</gene>
<dbReference type="SMART" id="SM00220">
    <property type="entry name" value="S_TKc"/>
    <property type="match status" value="1"/>
</dbReference>
<evidence type="ECO:0000313" key="6">
    <source>
        <dbReference type="Proteomes" id="UP001162131"/>
    </source>
</evidence>
<evidence type="ECO:0000256" key="1">
    <source>
        <dbReference type="ARBA" id="ARBA00022741"/>
    </source>
</evidence>
<sequence length="342" mass="38727">MHTEEWPSSELGYRIESTIGAGSLGIVYSATVTEGLNIGSKVAIKVVNLDQYSNLNIEDIRKEIQTMRPIYHPSIASYHNCFLTDKILWIIMPLLQWNLESLLKTQAPTGFSDEILIASILRDILITLMYFHQHNKVHRDIKSSNIFINQEGKVILSDYGIVSRIKEIVTLTGNYGSPCWTAPEVINNAPSTIKSDIWSFGILALEIIKGKPPYRDYPPLKVMMMITHKTPPILDKKTNCDQLLKEVVNLCLALDSQRRPNADDLLKKKFFFNSKGVEYVRDILMSSVIASSRESSSEGNAEEQKHPRNLKVPIWNFDSTSPRVPIAKGEDPFDMMSDNDEL</sequence>
<dbReference type="PANTHER" id="PTHR48012:SF16">
    <property type="entry name" value="NON-SPECIFIC SERINE_THREONINE PROTEIN KINASE"/>
    <property type="match status" value="1"/>
</dbReference>
<evidence type="ECO:0000256" key="2">
    <source>
        <dbReference type="ARBA" id="ARBA00022840"/>
    </source>
</evidence>
<organism evidence="5 6">
    <name type="scientific">Blepharisma stoltei</name>
    <dbReference type="NCBI Taxonomy" id="1481888"/>
    <lineage>
        <taxon>Eukaryota</taxon>
        <taxon>Sar</taxon>
        <taxon>Alveolata</taxon>
        <taxon>Ciliophora</taxon>
        <taxon>Postciliodesmatophora</taxon>
        <taxon>Heterotrichea</taxon>
        <taxon>Heterotrichida</taxon>
        <taxon>Blepharismidae</taxon>
        <taxon>Blepharisma</taxon>
    </lineage>
</organism>
<dbReference type="Gene3D" id="3.30.200.20">
    <property type="entry name" value="Phosphorylase Kinase, domain 1"/>
    <property type="match status" value="1"/>
</dbReference>
<accession>A0AAU9J2K9</accession>
<keyword evidence="2" id="KW-0067">ATP-binding</keyword>
<name>A0AAU9J2K9_9CILI</name>
<keyword evidence="1" id="KW-0547">Nucleotide-binding</keyword>
<dbReference type="Pfam" id="PF00069">
    <property type="entry name" value="Pkinase"/>
    <property type="match status" value="1"/>
</dbReference>
<protein>
    <recommendedName>
        <fullName evidence="4">Protein kinase domain-containing protein</fullName>
    </recommendedName>
</protein>
<dbReference type="GO" id="GO:0004674">
    <property type="term" value="F:protein serine/threonine kinase activity"/>
    <property type="evidence" value="ECO:0007669"/>
    <property type="project" value="TreeGrafter"/>
</dbReference>
<dbReference type="InterPro" id="IPR000719">
    <property type="entry name" value="Prot_kinase_dom"/>
</dbReference>
<reference evidence="5" key="1">
    <citation type="submission" date="2021-09" db="EMBL/GenBank/DDBJ databases">
        <authorList>
            <consortium name="AG Swart"/>
            <person name="Singh M."/>
            <person name="Singh A."/>
            <person name="Seah K."/>
            <person name="Emmerich C."/>
        </authorList>
    </citation>
    <scope>NUCLEOTIDE SEQUENCE</scope>
    <source>
        <strain evidence="5">ATCC30299</strain>
    </source>
</reference>